<accession>A0A1R3GCQ5</accession>
<organism evidence="1 2">
    <name type="scientific">Corchorus olitorius</name>
    <dbReference type="NCBI Taxonomy" id="93759"/>
    <lineage>
        <taxon>Eukaryota</taxon>
        <taxon>Viridiplantae</taxon>
        <taxon>Streptophyta</taxon>
        <taxon>Embryophyta</taxon>
        <taxon>Tracheophyta</taxon>
        <taxon>Spermatophyta</taxon>
        <taxon>Magnoliopsida</taxon>
        <taxon>eudicotyledons</taxon>
        <taxon>Gunneridae</taxon>
        <taxon>Pentapetalae</taxon>
        <taxon>rosids</taxon>
        <taxon>malvids</taxon>
        <taxon>Malvales</taxon>
        <taxon>Malvaceae</taxon>
        <taxon>Grewioideae</taxon>
        <taxon>Apeibeae</taxon>
        <taxon>Corchorus</taxon>
    </lineage>
</organism>
<protein>
    <submittedName>
        <fullName evidence="1">Desacetoxyvindoline 4-hydroxylase</fullName>
    </submittedName>
</protein>
<reference evidence="2" key="1">
    <citation type="submission" date="2013-09" db="EMBL/GenBank/DDBJ databases">
        <title>Corchorus olitorius genome sequencing.</title>
        <authorList>
            <person name="Alam M."/>
            <person name="Haque M.S."/>
            <person name="Islam M.S."/>
            <person name="Emdad E.M."/>
            <person name="Islam M.M."/>
            <person name="Ahmed B."/>
            <person name="Halim A."/>
            <person name="Hossen Q.M.M."/>
            <person name="Hossain M.Z."/>
            <person name="Ahmed R."/>
            <person name="Khan M.M."/>
            <person name="Islam R."/>
            <person name="Rashid M.M."/>
            <person name="Khan S.A."/>
            <person name="Rahman M.S."/>
            <person name="Alam M."/>
            <person name="Yahiya A.S."/>
            <person name="Khan M.S."/>
            <person name="Azam M.S."/>
            <person name="Haque T."/>
            <person name="Lashkar M.Z.H."/>
            <person name="Akhand A.I."/>
            <person name="Morshed G."/>
            <person name="Roy S."/>
            <person name="Uddin K.S."/>
            <person name="Rabeya T."/>
            <person name="Hossain A.S."/>
            <person name="Chowdhury A."/>
            <person name="Snigdha A.R."/>
            <person name="Mortoza M.S."/>
            <person name="Matin S.A."/>
            <person name="Hoque S.M.E."/>
            <person name="Islam M.K."/>
            <person name="Roy D.K."/>
            <person name="Haider R."/>
            <person name="Moosa M.M."/>
            <person name="Elias S.M."/>
            <person name="Hasan A.M."/>
            <person name="Jahan S."/>
            <person name="Shafiuddin M."/>
            <person name="Mahmood N."/>
            <person name="Shommy N.S."/>
        </authorList>
    </citation>
    <scope>NUCLEOTIDE SEQUENCE [LARGE SCALE GENOMIC DNA]</scope>
    <source>
        <strain evidence="2">cv. O-4</strain>
    </source>
</reference>
<proteinExistence type="predicted"/>
<gene>
    <name evidence="1" type="ORF">COLO4_35841</name>
</gene>
<comment type="caution">
    <text evidence="1">The sequence shown here is derived from an EMBL/GenBank/DDBJ whole genome shotgun (WGS) entry which is preliminary data.</text>
</comment>
<dbReference type="EMBL" id="AWUE01022822">
    <property type="protein sequence ID" value="OMO55884.1"/>
    <property type="molecule type" value="Genomic_DNA"/>
</dbReference>
<evidence type="ECO:0000313" key="2">
    <source>
        <dbReference type="Proteomes" id="UP000187203"/>
    </source>
</evidence>
<dbReference type="AlphaFoldDB" id="A0A1R3GCQ5"/>
<evidence type="ECO:0000313" key="1">
    <source>
        <dbReference type="EMBL" id="OMO55884.1"/>
    </source>
</evidence>
<keyword evidence="2" id="KW-1185">Reference proteome</keyword>
<name>A0A1R3GCQ5_9ROSI</name>
<sequence>MKIKTLPLTLLDALNPNLALFLRDEAHNSLDLAFTGPKIHLPISESSRPIGLIFGEPPVFREESVWFFGTNSQEEKSIGVKFFGVSSVYCLMPLGSRNVGS</sequence>
<dbReference type="Proteomes" id="UP000187203">
    <property type="component" value="Unassembled WGS sequence"/>
</dbReference>